<dbReference type="CDD" id="cd00082">
    <property type="entry name" value="HisKA"/>
    <property type="match status" value="1"/>
</dbReference>
<comment type="catalytic activity">
    <reaction evidence="1">
        <text>ATP + protein L-histidine = ADP + protein N-phospho-L-histidine.</text>
        <dbReference type="EC" id="2.7.13.3"/>
    </reaction>
</comment>
<dbReference type="PANTHER" id="PTHR43047">
    <property type="entry name" value="TWO-COMPONENT HISTIDINE PROTEIN KINASE"/>
    <property type="match status" value="1"/>
</dbReference>
<dbReference type="InterPro" id="IPR003661">
    <property type="entry name" value="HisK_dim/P_dom"/>
</dbReference>
<dbReference type="Pfam" id="PF02518">
    <property type="entry name" value="HATPase_c"/>
    <property type="match status" value="1"/>
</dbReference>
<evidence type="ECO:0000313" key="8">
    <source>
        <dbReference type="EMBL" id="RED50928.1"/>
    </source>
</evidence>
<dbReference type="InterPro" id="IPR005467">
    <property type="entry name" value="His_kinase_dom"/>
</dbReference>
<accession>A0A3D9HN91</accession>
<keyword evidence="4" id="KW-0808">Transferase</keyword>
<organism evidence="8 9">
    <name type="scientific">Aestuariispira insulae</name>
    <dbReference type="NCBI Taxonomy" id="1461337"/>
    <lineage>
        <taxon>Bacteria</taxon>
        <taxon>Pseudomonadati</taxon>
        <taxon>Pseudomonadota</taxon>
        <taxon>Alphaproteobacteria</taxon>
        <taxon>Rhodospirillales</taxon>
        <taxon>Kiloniellaceae</taxon>
        <taxon>Aestuariispira</taxon>
    </lineage>
</organism>
<keyword evidence="9" id="KW-1185">Reference proteome</keyword>
<dbReference type="InterPro" id="IPR003594">
    <property type="entry name" value="HATPase_dom"/>
</dbReference>
<evidence type="ECO:0000313" key="9">
    <source>
        <dbReference type="Proteomes" id="UP000256845"/>
    </source>
</evidence>
<feature type="domain" description="Histidine kinase" evidence="7">
    <location>
        <begin position="47"/>
        <end position="271"/>
    </location>
</feature>
<dbReference type="RefSeq" id="WP_115936714.1">
    <property type="nucleotide sequence ID" value="NZ_QRDW01000004.1"/>
</dbReference>
<dbReference type="EMBL" id="QRDW01000004">
    <property type="protein sequence ID" value="RED50928.1"/>
    <property type="molecule type" value="Genomic_DNA"/>
</dbReference>
<dbReference type="PROSITE" id="PS50109">
    <property type="entry name" value="HIS_KIN"/>
    <property type="match status" value="1"/>
</dbReference>
<evidence type="ECO:0000256" key="3">
    <source>
        <dbReference type="ARBA" id="ARBA00022553"/>
    </source>
</evidence>
<dbReference type="Gene3D" id="1.10.287.130">
    <property type="match status" value="1"/>
</dbReference>
<keyword evidence="6" id="KW-0175">Coiled coil</keyword>
<dbReference type="SMART" id="SM00388">
    <property type="entry name" value="HisKA"/>
    <property type="match status" value="1"/>
</dbReference>
<dbReference type="InterPro" id="IPR036097">
    <property type="entry name" value="HisK_dim/P_sf"/>
</dbReference>
<reference evidence="8 9" key="1">
    <citation type="submission" date="2018-07" db="EMBL/GenBank/DDBJ databases">
        <title>Genomic Encyclopedia of Type Strains, Phase III (KMG-III): the genomes of soil and plant-associated and newly described type strains.</title>
        <authorList>
            <person name="Whitman W."/>
        </authorList>
    </citation>
    <scope>NUCLEOTIDE SEQUENCE [LARGE SCALE GENOMIC DNA]</scope>
    <source>
        <strain evidence="8 9">CECT 8488</strain>
    </source>
</reference>
<dbReference type="PRINTS" id="PR00344">
    <property type="entry name" value="BCTRLSENSOR"/>
</dbReference>
<evidence type="ECO:0000256" key="1">
    <source>
        <dbReference type="ARBA" id="ARBA00000085"/>
    </source>
</evidence>
<dbReference type="SUPFAM" id="SSF55874">
    <property type="entry name" value="ATPase domain of HSP90 chaperone/DNA topoisomerase II/histidine kinase"/>
    <property type="match status" value="1"/>
</dbReference>
<evidence type="ECO:0000256" key="5">
    <source>
        <dbReference type="ARBA" id="ARBA00022777"/>
    </source>
</evidence>
<dbReference type="OrthoDB" id="9801651at2"/>
<dbReference type="EC" id="2.7.13.3" evidence="2"/>
<name>A0A3D9HN91_9PROT</name>
<sequence>MSNTADKLKIQTEDRLRKLLRQAEASLEDSMKRCRQIDRDNSIRIGELAHEIKNPLNAIIGFSEIMMSERFGPLGHDHYREYTELIHSSAQHLLSICEQELSYAKNKATGHEIPAIVEKVDVEVTGLINSTLTDLTKFAEDLGVKLNAVVSEDFPILKTDPTRLKQILYNLVTNAVKFTPEGGEVTVKATVDEIDGAVILVIQDTGFGMAAEDVLKVMAPFEQVEGLESRGDNGSGLGLSISKRLADEMGAVLEIRSQEGIGTLVTLKFPD</sequence>
<dbReference type="SUPFAM" id="SSF47384">
    <property type="entry name" value="Homodimeric domain of signal transducing histidine kinase"/>
    <property type="match status" value="1"/>
</dbReference>
<dbReference type="InterPro" id="IPR004358">
    <property type="entry name" value="Sig_transdc_His_kin-like_C"/>
</dbReference>
<evidence type="ECO:0000256" key="6">
    <source>
        <dbReference type="SAM" id="Coils"/>
    </source>
</evidence>
<gene>
    <name evidence="8" type="ORF">DFP90_104200</name>
</gene>
<dbReference type="InterPro" id="IPR036890">
    <property type="entry name" value="HATPase_C_sf"/>
</dbReference>
<dbReference type="Pfam" id="PF00512">
    <property type="entry name" value="HisKA"/>
    <property type="match status" value="1"/>
</dbReference>
<evidence type="ECO:0000256" key="4">
    <source>
        <dbReference type="ARBA" id="ARBA00022679"/>
    </source>
</evidence>
<dbReference type="SMART" id="SM00387">
    <property type="entry name" value="HATPase_c"/>
    <property type="match status" value="1"/>
</dbReference>
<dbReference type="Gene3D" id="3.30.565.10">
    <property type="entry name" value="Histidine kinase-like ATPase, C-terminal domain"/>
    <property type="match status" value="1"/>
</dbReference>
<comment type="caution">
    <text evidence="8">The sequence shown here is derived from an EMBL/GenBank/DDBJ whole genome shotgun (WGS) entry which is preliminary data.</text>
</comment>
<dbReference type="GO" id="GO:0000155">
    <property type="term" value="F:phosphorelay sensor kinase activity"/>
    <property type="evidence" value="ECO:0007669"/>
    <property type="project" value="InterPro"/>
</dbReference>
<proteinExistence type="predicted"/>
<feature type="coiled-coil region" evidence="6">
    <location>
        <begin position="13"/>
        <end position="40"/>
    </location>
</feature>
<dbReference type="AlphaFoldDB" id="A0A3D9HN91"/>
<dbReference type="Proteomes" id="UP000256845">
    <property type="component" value="Unassembled WGS sequence"/>
</dbReference>
<evidence type="ECO:0000256" key="2">
    <source>
        <dbReference type="ARBA" id="ARBA00012438"/>
    </source>
</evidence>
<protein>
    <recommendedName>
        <fullName evidence="2">histidine kinase</fullName>
        <ecNumber evidence="2">2.7.13.3</ecNumber>
    </recommendedName>
</protein>
<evidence type="ECO:0000259" key="7">
    <source>
        <dbReference type="PROSITE" id="PS50109"/>
    </source>
</evidence>
<keyword evidence="3" id="KW-0597">Phosphoprotein</keyword>
<keyword evidence="5 8" id="KW-0418">Kinase</keyword>